<feature type="coiled-coil region" evidence="1">
    <location>
        <begin position="40"/>
        <end position="71"/>
    </location>
</feature>
<evidence type="ECO:0000313" key="3">
    <source>
        <dbReference type="EMBL" id="EOT40750.1"/>
    </source>
</evidence>
<name>S1NCY6_9ENTE</name>
<evidence type="ECO:0000313" key="4">
    <source>
        <dbReference type="Proteomes" id="UP000014127"/>
    </source>
</evidence>
<dbReference type="RefSeq" id="WP_016172831.1">
    <property type="nucleotide sequence ID" value="NZ_ASWK01000001.1"/>
</dbReference>
<organism evidence="3 4">
    <name type="scientific">Enterococcus dispar ATCC 51266</name>
    <dbReference type="NCBI Taxonomy" id="1139219"/>
    <lineage>
        <taxon>Bacteria</taxon>
        <taxon>Bacillati</taxon>
        <taxon>Bacillota</taxon>
        <taxon>Bacilli</taxon>
        <taxon>Lactobacillales</taxon>
        <taxon>Enterococcaceae</taxon>
        <taxon>Enterococcus</taxon>
    </lineage>
</organism>
<dbReference type="Proteomes" id="UP000014127">
    <property type="component" value="Unassembled WGS sequence"/>
</dbReference>
<keyword evidence="4" id="KW-1185">Reference proteome</keyword>
<dbReference type="OrthoDB" id="9907854at2"/>
<dbReference type="HOGENOM" id="CLU_2167032_0_0_9"/>
<gene>
    <name evidence="3" type="ORF">OMK_01665</name>
</gene>
<feature type="region of interest" description="Disordered" evidence="2">
    <location>
        <begin position="76"/>
        <end position="98"/>
    </location>
</feature>
<comment type="caution">
    <text evidence="3">The sequence shown here is derived from an EMBL/GenBank/DDBJ whole genome shotgun (WGS) entry which is preliminary data.</text>
</comment>
<keyword evidence="1" id="KW-0175">Coiled coil</keyword>
<accession>S1NCY6</accession>
<dbReference type="PATRIC" id="fig|1139219.3.peg.1625"/>
<proteinExistence type="predicted"/>
<sequence length="110" mass="12932">MKKRFTGDYAIYLRFLVRGGPRSFAEAMAYHHVKEKFQHLTISKEDLDAMKVQMEEEKEDANERLRKLTRSLTPGTLIKGEFPTQTTKQKKSHYDQAIPNNVVTFRKRKT</sequence>
<evidence type="ECO:0000256" key="2">
    <source>
        <dbReference type="SAM" id="MobiDB-lite"/>
    </source>
</evidence>
<dbReference type="AlphaFoldDB" id="S1NCY6"/>
<protein>
    <submittedName>
        <fullName evidence="3">Uncharacterized protein</fullName>
    </submittedName>
</protein>
<reference evidence="3 4" key="1">
    <citation type="submission" date="2013-03" db="EMBL/GenBank/DDBJ databases">
        <title>The Genome Sequence of Enterococcus dispar ATCC_51266 (Illumina only assembly).</title>
        <authorList>
            <consortium name="The Broad Institute Genomics Platform"/>
            <consortium name="The Broad Institute Genome Sequencing Center for Infectious Disease"/>
            <person name="Earl A."/>
            <person name="Russ C."/>
            <person name="Gilmore M."/>
            <person name="Surin D."/>
            <person name="Walker B."/>
            <person name="Young S."/>
            <person name="Zeng Q."/>
            <person name="Gargeya S."/>
            <person name="Fitzgerald M."/>
            <person name="Haas B."/>
            <person name="Abouelleil A."/>
            <person name="Allen A.W."/>
            <person name="Alvarado L."/>
            <person name="Arachchi H.M."/>
            <person name="Berlin A.M."/>
            <person name="Chapman S.B."/>
            <person name="Gainer-Dewar J."/>
            <person name="Goldberg J."/>
            <person name="Griggs A."/>
            <person name="Gujja S."/>
            <person name="Hansen M."/>
            <person name="Howarth C."/>
            <person name="Imamovic A."/>
            <person name="Ireland A."/>
            <person name="Larimer J."/>
            <person name="McCowan C."/>
            <person name="Murphy C."/>
            <person name="Pearson M."/>
            <person name="Poon T.W."/>
            <person name="Priest M."/>
            <person name="Roberts A."/>
            <person name="Saif S."/>
            <person name="Shea T."/>
            <person name="Sisk P."/>
            <person name="Sykes S."/>
            <person name="Wortman J."/>
            <person name="Nusbaum C."/>
            <person name="Birren B."/>
        </authorList>
    </citation>
    <scope>NUCLEOTIDE SEQUENCE [LARGE SCALE GENOMIC DNA]</scope>
    <source>
        <strain evidence="3 4">ATCC 51266</strain>
    </source>
</reference>
<dbReference type="EMBL" id="AHYR01000006">
    <property type="protein sequence ID" value="EOT40750.1"/>
    <property type="molecule type" value="Genomic_DNA"/>
</dbReference>
<evidence type="ECO:0000256" key="1">
    <source>
        <dbReference type="SAM" id="Coils"/>
    </source>
</evidence>